<protein>
    <submittedName>
        <fullName evidence="1">Terpene cyclase/mutase family protein</fullName>
    </submittedName>
</protein>
<sequence length="330" mass="37790">MDMRIPVQHGLQFLFDSYQRKGVWEEFLTLAGPGTNWVSAYIACQLVLIDDEKAHELRKKVWHKLSGSRMFLKQSKWGFNSRVPADADSTIWVLLLASQLGIEPSRQSKSYAFIRRHIQSNGGISTYKDDRMIRLFTKLKKNISFAGWCHDHTCVTAAALSLPELADENMIRYLLDQQQGNGAWPAYWWVTSAYSTGLIAEGFCRLNNNMPEKKLSDAVEQSVNWSIQKLRSSRSFLPFELSYLLRILKCGDEQKCAYWIEYVLDELISLQSPDGSWESSALLRIPFPHTIDPATIMNWNWQGKGGGCIIQDHNRCFTTASVLYSLSLYL</sequence>
<name>A0ABS9KK05_9BACT</name>
<dbReference type="CDD" id="cd00688">
    <property type="entry name" value="ISOPREN_C2_like"/>
    <property type="match status" value="1"/>
</dbReference>
<dbReference type="Proteomes" id="UP001165367">
    <property type="component" value="Unassembled WGS sequence"/>
</dbReference>
<evidence type="ECO:0000313" key="2">
    <source>
        <dbReference type="Proteomes" id="UP001165367"/>
    </source>
</evidence>
<gene>
    <name evidence="1" type="ORF">LZZ85_00130</name>
</gene>
<dbReference type="SUPFAM" id="SSF48239">
    <property type="entry name" value="Terpenoid cyclases/Protein prenyltransferases"/>
    <property type="match status" value="1"/>
</dbReference>
<evidence type="ECO:0000313" key="1">
    <source>
        <dbReference type="EMBL" id="MCG2612656.1"/>
    </source>
</evidence>
<reference evidence="1" key="1">
    <citation type="submission" date="2022-01" db="EMBL/GenBank/DDBJ databases">
        <authorList>
            <person name="Jo J.-H."/>
            <person name="Im W.-T."/>
        </authorList>
    </citation>
    <scope>NUCLEOTIDE SEQUENCE</scope>
    <source>
        <strain evidence="1">NA20</strain>
    </source>
</reference>
<proteinExistence type="predicted"/>
<accession>A0ABS9KK05</accession>
<dbReference type="Gene3D" id="1.50.10.20">
    <property type="match status" value="1"/>
</dbReference>
<dbReference type="RefSeq" id="WP_237867885.1">
    <property type="nucleotide sequence ID" value="NZ_JAKLTR010000001.1"/>
</dbReference>
<dbReference type="InterPro" id="IPR008930">
    <property type="entry name" value="Terpenoid_cyclase/PrenylTrfase"/>
</dbReference>
<comment type="caution">
    <text evidence="1">The sequence shown here is derived from an EMBL/GenBank/DDBJ whole genome shotgun (WGS) entry which is preliminary data.</text>
</comment>
<organism evidence="1 2">
    <name type="scientific">Terrimonas ginsenosidimutans</name>
    <dbReference type="NCBI Taxonomy" id="2908004"/>
    <lineage>
        <taxon>Bacteria</taxon>
        <taxon>Pseudomonadati</taxon>
        <taxon>Bacteroidota</taxon>
        <taxon>Chitinophagia</taxon>
        <taxon>Chitinophagales</taxon>
        <taxon>Chitinophagaceae</taxon>
        <taxon>Terrimonas</taxon>
    </lineage>
</organism>
<dbReference type="EMBL" id="JAKLTR010000001">
    <property type="protein sequence ID" value="MCG2612656.1"/>
    <property type="molecule type" value="Genomic_DNA"/>
</dbReference>
<keyword evidence="2" id="KW-1185">Reference proteome</keyword>